<comment type="caution">
    <text evidence="11">The sequence shown here is derived from an EMBL/GenBank/DDBJ whole genome shotgun (WGS) entry which is preliminary data.</text>
</comment>
<keyword evidence="4" id="KW-0967">Endosome</keyword>
<dbReference type="CDD" id="cd11685">
    <property type="entry name" value="UEV_TSG101-like"/>
    <property type="match status" value="1"/>
</dbReference>
<dbReference type="Proteomes" id="UP001146793">
    <property type="component" value="Unassembled WGS sequence"/>
</dbReference>
<dbReference type="Pfam" id="PF05743">
    <property type="entry name" value="UEV"/>
    <property type="match status" value="1"/>
</dbReference>
<dbReference type="PANTHER" id="PTHR23306">
    <property type="entry name" value="TUMOR SUSCEPTIBILITY GENE 101 PROTEIN-RELATED"/>
    <property type="match status" value="1"/>
</dbReference>
<feature type="domain" description="SB" evidence="9">
    <location>
        <begin position="267"/>
        <end position="335"/>
    </location>
</feature>
<dbReference type="InterPro" id="IPR016135">
    <property type="entry name" value="UBQ-conjugating_enzyme/RWD"/>
</dbReference>
<evidence type="ECO:0000256" key="7">
    <source>
        <dbReference type="PROSITE-ProRule" id="PRU00644"/>
    </source>
</evidence>
<dbReference type="PROSITE" id="PS51312">
    <property type="entry name" value="SB"/>
    <property type="match status" value="1"/>
</dbReference>
<evidence type="ECO:0000313" key="12">
    <source>
        <dbReference type="Proteomes" id="UP001146793"/>
    </source>
</evidence>
<dbReference type="GO" id="GO:0015031">
    <property type="term" value="P:protein transport"/>
    <property type="evidence" value="ECO:0007669"/>
    <property type="project" value="UniProtKB-UniRule"/>
</dbReference>
<accession>A0AAV7YND9</accession>
<keyword evidence="6 8" id="KW-0175">Coiled coil</keyword>
<evidence type="ECO:0000256" key="3">
    <source>
        <dbReference type="ARBA" id="ARBA00022448"/>
    </source>
</evidence>
<sequence>MSLIQFWNQALQKYTNKNEVKIQIDEAAITYSDLFTKVSPFRLSNGMVENYVSLIGEIVLKQPNYNVRVPIGIYLFFSYPQQAPAVYILPQQGIHTINTGNPFIKGRSMIEIPYITNWKPTDHTLANLIQNLINLFSRNPPIVVVKKENSLHNYNQNNNFQQTKTMTTTKPKTKKELLIEKIKKRLIGLNEENEKIIEELSSEQLKLEKNQENISSGIQSLQLQTNTYNILSENVENQDKILSEWLETNKSQSLDNINVAEILIPIDILSKQMLELSAKGLAIDDTIYYLNKLLQNGTISTSDYLKKTRSLSAEEFITIELAGKVYRTQQQALSILY</sequence>
<name>A0AAV7YND9_9EUKA</name>
<dbReference type="InterPro" id="IPR017916">
    <property type="entry name" value="SB_dom"/>
</dbReference>
<evidence type="ECO:0000313" key="11">
    <source>
        <dbReference type="EMBL" id="KAJ3430222.1"/>
    </source>
</evidence>
<dbReference type="InterPro" id="IPR052070">
    <property type="entry name" value="ESCRT-I_UEV_domain"/>
</dbReference>
<dbReference type="EMBL" id="JANTQA010000051">
    <property type="protein sequence ID" value="KAJ3430222.1"/>
    <property type="molecule type" value="Genomic_DNA"/>
</dbReference>
<reference evidence="11" key="1">
    <citation type="submission" date="2022-08" db="EMBL/GenBank/DDBJ databases">
        <title>Novel sulphate-reducing endosymbionts in the free-living metamonad Anaeramoeba.</title>
        <authorList>
            <person name="Jerlstrom-Hultqvist J."/>
            <person name="Cepicka I."/>
            <person name="Gallot-Lavallee L."/>
            <person name="Salas-Leiva D."/>
            <person name="Curtis B.A."/>
            <person name="Zahonova K."/>
            <person name="Pipaliya S."/>
            <person name="Dacks J."/>
            <person name="Roger A.J."/>
        </authorList>
    </citation>
    <scope>NUCLEOTIDE SEQUENCE</scope>
    <source>
        <strain evidence="11">Busselton2</strain>
    </source>
</reference>
<dbReference type="PROSITE" id="PS51322">
    <property type="entry name" value="UEV"/>
    <property type="match status" value="1"/>
</dbReference>
<keyword evidence="3 7" id="KW-0813">Transport</keyword>
<dbReference type="Pfam" id="PF09454">
    <property type="entry name" value="Vps23_core"/>
    <property type="match status" value="1"/>
</dbReference>
<evidence type="ECO:0000256" key="8">
    <source>
        <dbReference type="SAM" id="Coils"/>
    </source>
</evidence>
<organism evidence="11 12">
    <name type="scientific">Anaeramoeba flamelloides</name>
    <dbReference type="NCBI Taxonomy" id="1746091"/>
    <lineage>
        <taxon>Eukaryota</taxon>
        <taxon>Metamonada</taxon>
        <taxon>Anaeramoebidae</taxon>
        <taxon>Anaeramoeba</taxon>
    </lineage>
</organism>
<dbReference type="Gene3D" id="3.10.110.10">
    <property type="entry name" value="Ubiquitin Conjugating Enzyme"/>
    <property type="match status" value="1"/>
</dbReference>
<comment type="similarity">
    <text evidence="2">Belongs to the ubiquitin-conjugating enzyme family. UEV subfamily.</text>
</comment>
<keyword evidence="5 7" id="KW-0653">Protein transport</keyword>
<evidence type="ECO:0008006" key="13">
    <source>
        <dbReference type="Google" id="ProtNLM"/>
    </source>
</evidence>
<protein>
    <recommendedName>
        <fullName evidence="13">UEV domain-containing protein</fullName>
    </recommendedName>
</protein>
<comment type="subcellular location">
    <subcellularLocation>
        <location evidence="1">Endosome</location>
    </subcellularLocation>
</comment>
<dbReference type="PANTHER" id="PTHR23306:SF3">
    <property type="entry name" value="TUMOR SUPPRESSOR PROTEIN 101"/>
    <property type="match status" value="1"/>
</dbReference>
<evidence type="ECO:0000256" key="6">
    <source>
        <dbReference type="ARBA" id="ARBA00023054"/>
    </source>
</evidence>
<evidence type="ECO:0000256" key="2">
    <source>
        <dbReference type="ARBA" id="ARBA00009594"/>
    </source>
</evidence>
<dbReference type="InterPro" id="IPR037202">
    <property type="entry name" value="ESCRT_assembly_dom"/>
</dbReference>
<proteinExistence type="inferred from homology"/>
<evidence type="ECO:0000256" key="5">
    <source>
        <dbReference type="ARBA" id="ARBA00022927"/>
    </source>
</evidence>
<dbReference type="GO" id="GO:0008333">
    <property type="term" value="P:endosome to lysosome transport"/>
    <property type="evidence" value="ECO:0007669"/>
    <property type="project" value="TreeGrafter"/>
</dbReference>
<dbReference type="Gene3D" id="6.10.140.820">
    <property type="match status" value="1"/>
</dbReference>
<evidence type="ECO:0000259" key="9">
    <source>
        <dbReference type="PROSITE" id="PS51312"/>
    </source>
</evidence>
<dbReference type="AlphaFoldDB" id="A0AAV7YND9"/>
<dbReference type="SUPFAM" id="SSF54495">
    <property type="entry name" value="UBC-like"/>
    <property type="match status" value="1"/>
</dbReference>
<feature type="coiled-coil region" evidence="8">
    <location>
        <begin position="179"/>
        <end position="213"/>
    </location>
</feature>
<dbReference type="GO" id="GO:0000813">
    <property type="term" value="C:ESCRT I complex"/>
    <property type="evidence" value="ECO:0007669"/>
    <property type="project" value="TreeGrafter"/>
</dbReference>
<feature type="domain" description="UEV" evidence="10">
    <location>
        <begin position="1"/>
        <end position="146"/>
    </location>
</feature>
<evidence type="ECO:0000259" key="10">
    <source>
        <dbReference type="PROSITE" id="PS51322"/>
    </source>
</evidence>
<evidence type="ECO:0000256" key="1">
    <source>
        <dbReference type="ARBA" id="ARBA00004177"/>
    </source>
</evidence>
<evidence type="ECO:0000256" key="4">
    <source>
        <dbReference type="ARBA" id="ARBA00022753"/>
    </source>
</evidence>
<dbReference type="GO" id="GO:0043130">
    <property type="term" value="F:ubiquitin binding"/>
    <property type="evidence" value="ECO:0007669"/>
    <property type="project" value="TreeGrafter"/>
</dbReference>
<dbReference type="SUPFAM" id="SSF140111">
    <property type="entry name" value="Endosomal sorting complex assembly domain"/>
    <property type="match status" value="1"/>
</dbReference>
<gene>
    <name evidence="11" type="ORF">M0812_23224</name>
</gene>
<dbReference type="InterPro" id="IPR008883">
    <property type="entry name" value="UEV_N"/>
</dbReference>